<dbReference type="EMBL" id="BT137337">
    <property type="protein sequence ID" value="AFK37132.1"/>
    <property type="molecule type" value="mRNA"/>
</dbReference>
<keyword evidence="1" id="KW-0812">Transmembrane</keyword>
<evidence type="ECO:0000313" key="3">
    <source>
        <dbReference type="EMBL" id="KEH25375.1"/>
    </source>
</evidence>
<reference evidence="3 6" key="1">
    <citation type="journal article" date="2011" name="Nature">
        <title>The Medicago genome provides insight into the evolution of rhizobial symbioses.</title>
        <authorList>
            <person name="Young N.D."/>
            <person name="Debelle F."/>
            <person name="Oldroyd G.E."/>
            <person name="Geurts R."/>
            <person name="Cannon S.B."/>
            <person name="Udvardi M.K."/>
            <person name="Benedito V.A."/>
            <person name="Mayer K.F."/>
            <person name="Gouzy J."/>
            <person name="Schoof H."/>
            <person name="Van de Peer Y."/>
            <person name="Proost S."/>
            <person name="Cook D.R."/>
            <person name="Meyers B.C."/>
            <person name="Spannagl M."/>
            <person name="Cheung F."/>
            <person name="De Mita S."/>
            <person name="Krishnakumar V."/>
            <person name="Gundlach H."/>
            <person name="Zhou S."/>
            <person name="Mudge J."/>
            <person name="Bharti A.K."/>
            <person name="Murray J.D."/>
            <person name="Naoumkina M.A."/>
            <person name="Rosen B."/>
            <person name="Silverstein K.A."/>
            <person name="Tang H."/>
            <person name="Rombauts S."/>
            <person name="Zhao P.X."/>
            <person name="Zhou P."/>
            <person name="Barbe V."/>
            <person name="Bardou P."/>
            <person name="Bechner M."/>
            <person name="Bellec A."/>
            <person name="Berger A."/>
            <person name="Berges H."/>
            <person name="Bidwell S."/>
            <person name="Bisseling T."/>
            <person name="Choisne N."/>
            <person name="Couloux A."/>
            <person name="Denny R."/>
            <person name="Deshpande S."/>
            <person name="Dai X."/>
            <person name="Doyle J.J."/>
            <person name="Dudez A.M."/>
            <person name="Farmer A.D."/>
            <person name="Fouteau S."/>
            <person name="Franken C."/>
            <person name="Gibelin C."/>
            <person name="Gish J."/>
            <person name="Goldstein S."/>
            <person name="Gonzalez A.J."/>
            <person name="Green P.J."/>
            <person name="Hallab A."/>
            <person name="Hartog M."/>
            <person name="Hua A."/>
            <person name="Humphray S.J."/>
            <person name="Jeong D.H."/>
            <person name="Jing Y."/>
            <person name="Jocker A."/>
            <person name="Kenton S.M."/>
            <person name="Kim D.J."/>
            <person name="Klee K."/>
            <person name="Lai H."/>
            <person name="Lang C."/>
            <person name="Lin S."/>
            <person name="Macmil S.L."/>
            <person name="Magdelenat G."/>
            <person name="Matthews L."/>
            <person name="McCorrison J."/>
            <person name="Monaghan E.L."/>
            <person name="Mun J.H."/>
            <person name="Najar F.Z."/>
            <person name="Nicholson C."/>
            <person name="Noirot C."/>
            <person name="O'Bleness M."/>
            <person name="Paule C.R."/>
            <person name="Poulain J."/>
            <person name="Prion F."/>
            <person name="Qin B."/>
            <person name="Qu C."/>
            <person name="Retzel E.F."/>
            <person name="Riddle C."/>
            <person name="Sallet E."/>
            <person name="Samain S."/>
            <person name="Samson N."/>
            <person name="Sanders I."/>
            <person name="Saurat O."/>
            <person name="Scarpelli C."/>
            <person name="Schiex T."/>
            <person name="Segurens B."/>
            <person name="Severin A.J."/>
            <person name="Sherrier D.J."/>
            <person name="Shi R."/>
            <person name="Sims S."/>
            <person name="Singer S.R."/>
            <person name="Sinharoy S."/>
            <person name="Sterck L."/>
            <person name="Viollet A."/>
            <person name="Wang B.B."/>
            <person name="Wang K."/>
            <person name="Wang M."/>
            <person name="Wang X."/>
            <person name="Warfsmann J."/>
            <person name="Weissenbach J."/>
            <person name="White D.D."/>
            <person name="White J.D."/>
            <person name="Wiley G.B."/>
            <person name="Wincker P."/>
            <person name="Xing Y."/>
            <person name="Yang L."/>
            <person name="Yao Z."/>
            <person name="Ying F."/>
            <person name="Zhai J."/>
            <person name="Zhou L."/>
            <person name="Zuber A."/>
            <person name="Denarie J."/>
            <person name="Dixon R.A."/>
            <person name="May G.D."/>
            <person name="Schwartz D.C."/>
            <person name="Rogers J."/>
            <person name="Quetier F."/>
            <person name="Town C.D."/>
            <person name="Roe B.A."/>
        </authorList>
    </citation>
    <scope>NUCLEOTIDE SEQUENCE [LARGE SCALE GENOMIC DNA]</scope>
    <source>
        <strain evidence="3">A17</strain>
        <strain evidence="5 6">cv. Jemalong A17</strain>
    </source>
</reference>
<dbReference type="HOGENOM" id="CLU_2227146_0_0_1"/>
<proteinExistence type="evidence at transcript level"/>
<evidence type="ECO:0000313" key="6">
    <source>
        <dbReference type="Proteomes" id="UP000002051"/>
    </source>
</evidence>
<name>I3SA40_MEDTR</name>
<dbReference type="AlphaFoldDB" id="I3SA40"/>
<dbReference type="Gramene" id="rna34779">
    <property type="protein sequence ID" value="RHN50493.1"/>
    <property type="gene ID" value="gene34779"/>
</dbReference>
<keyword evidence="1" id="KW-1133">Transmembrane helix</keyword>
<evidence type="ECO:0000313" key="2">
    <source>
        <dbReference type="EMBL" id="AFK37132.1"/>
    </source>
</evidence>
<sequence length="106" mass="12459">MELDVIEMKTAHLFVPDLRFRSVFHIFASVLAVAKKHIDYTLQVLLVLEWKDVHLVIVDLPCLENHLCVFLVLLFYIFPMKAFLFFCWCICFNKKLTLCELGSSTY</sequence>
<evidence type="ECO:0000313" key="4">
    <source>
        <dbReference type="EMBL" id="RHN50493.1"/>
    </source>
</evidence>
<reference evidence="5" key="4">
    <citation type="submission" date="2015-04" db="UniProtKB">
        <authorList>
            <consortium name="EnsemblPlants"/>
        </authorList>
    </citation>
    <scope>IDENTIFICATION</scope>
    <source>
        <strain evidence="5">cv. Jemalong A17</strain>
    </source>
</reference>
<reference evidence="3 6" key="3">
    <citation type="journal article" date="2014" name="BMC Genomics">
        <title>An improved genome release (version Mt4.0) for the model legume Medicago truncatula.</title>
        <authorList>
            <person name="Tang H."/>
            <person name="Krishnakumar V."/>
            <person name="Bidwell S."/>
            <person name="Rosen B."/>
            <person name="Chan A."/>
            <person name="Zhou S."/>
            <person name="Gentzbittel L."/>
            <person name="Childs K.L."/>
            <person name="Yandell M."/>
            <person name="Gundlach H."/>
            <person name="Mayer K.F."/>
            <person name="Schwartz D.C."/>
            <person name="Town C.D."/>
        </authorList>
    </citation>
    <scope>GENOME REANNOTATION</scope>
    <source>
        <strain evidence="3">A17</strain>
        <strain evidence="5 6">cv. Jemalong A17</strain>
    </source>
</reference>
<reference evidence="2" key="2">
    <citation type="submission" date="2012-05" db="EMBL/GenBank/DDBJ databases">
        <authorList>
            <person name="Krishnakumar V."/>
            <person name="Cheung F."/>
            <person name="Xiao Y."/>
            <person name="Chan A."/>
            <person name="Moskal W.A."/>
            <person name="Town C.D."/>
        </authorList>
    </citation>
    <scope>NUCLEOTIDE SEQUENCE</scope>
</reference>
<gene>
    <name evidence="3" type="ordered locus">MTR_6g021615</name>
    <name evidence="4" type="ORF">MtrunA17_Chr6g0457981</name>
</gene>
<dbReference type="EnsemblPlants" id="KEH25375">
    <property type="protein sequence ID" value="KEH25375"/>
    <property type="gene ID" value="MTR_6g021615"/>
</dbReference>
<accession>I3SA40</accession>
<protein>
    <submittedName>
        <fullName evidence="3">Nodule Cysteine-Rich (NCR) secreted peptide</fullName>
    </submittedName>
</protein>
<dbReference type="Proteomes" id="UP000002051">
    <property type="component" value="Chromosome 6"/>
</dbReference>
<feature type="transmembrane region" description="Helical" evidence="1">
    <location>
        <begin position="69"/>
        <end position="91"/>
    </location>
</feature>
<evidence type="ECO:0000256" key="1">
    <source>
        <dbReference type="SAM" id="Phobius"/>
    </source>
</evidence>
<evidence type="ECO:0000313" key="5">
    <source>
        <dbReference type="EnsemblPlants" id="KEH25375"/>
    </source>
</evidence>
<organism evidence="2">
    <name type="scientific">Medicago truncatula</name>
    <name type="common">Barrel medic</name>
    <name type="synonym">Medicago tribuloides</name>
    <dbReference type="NCBI Taxonomy" id="3880"/>
    <lineage>
        <taxon>Eukaryota</taxon>
        <taxon>Viridiplantae</taxon>
        <taxon>Streptophyta</taxon>
        <taxon>Embryophyta</taxon>
        <taxon>Tracheophyta</taxon>
        <taxon>Spermatophyta</taxon>
        <taxon>Magnoliopsida</taxon>
        <taxon>eudicotyledons</taxon>
        <taxon>Gunneridae</taxon>
        <taxon>Pentapetalae</taxon>
        <taxon>rosids</taxon>
        <taxon>fabids</taxon>
        <taxon>Fabales</taxon>
        <taxon>Fabaceae</taxon>
        <taxon>Papilionoideae</taxon>
        <taxon>50 kb inversion clade</taxon>
        <taxon>NPAAA clade</taxon>
        <taxon>Hologalegina</taxon>
        <taxon>IRL clade</taxon>
        <taxon>Trifolieae</taxon>
        <taxon>Medicago</taxon>
    </lineage>
</organism>
<dbReference type="EMBL" id="PSQE01000006">
    <property type="protein sequence ID" value="RHN50493.1"/>
    <property type="molecule type" value="Genomic_DNA"/>
</dbReference>
<reference evidence="4" key="5">
    <citation type="journal article" date="2018" name="Nat. Plants">
        <title>Whole-genome landscape of Medicago truncatula symbiotic genes.</title>
        <authorList>
            <person name="Pecrix Y."/>
            <person name="Gamas P."/>
            <person name="Carrere S."/>
        </authorList>
    </citation>
    <scope>NUCLEOTIDE SEQUENCE</scope>
    <source>
        <tissue evidence="4">Leaves</tissue>
    </source>
</reference>
<dbReference type="EMBL" id="CM001222">
    <property type="protein sequence ID" value="KEH25375.1"/>
    <property type="molecule type" value="Genomic_DNA"/>
</dbReference>
<keyword evidence="6" id="KW-1185">Reference proteome</keyword>
<dbReference type="Proteomes" id="UP000265566">
    <property type="component" value="Chromosome 6"/>
</dbReference>
<keyword evidence="1" id="KW-0472">Membrane</keyword>